<evidence type="ECO:0000313" key="5">
    <source>
        <dbReference type="EMBL" id="TMI81658.1"/>
    </source>
</evidence>
<dbReference type="GO" id="GO:0009097">
    <property type="term" value="P:isoleucine biosynthetic process"/>
    <property type="evidence" value="ECO:0007669"/>
    <property type="project" value="TreeGrafter"/>
</dbReference>
<comment type="cofactor">
    <cofactor evidence="1">
        <name>pyridoxal 5'-phosphate</name>
        <dbReference type="ChEBI" id="CHEBI:597326"/>
    </cofactor>
</comment>
<dbReference type="Proteomes" id="UP000320048">
    <property type="component" value="Unassembled WGS sequence"/>
</dbReference>
<dbReference type="PANTHER" id="PTHR48078:SF6">
    <property type="entry name" value="L-THREONINE DEHYDRATASE CATABOLIC TDCB"/>
    <property type="match status" value="1"/>
</dbReference>
<keyword evidence="3" id="KW-0456">Lyase</keyword>
<dbReference type="GO" id="GO:0004794">
    <property type="term" value="F:threonine deaminase activity"/>
    <property type="evidence" value="ECO:0007669"/>
    <property type="project" value="TreeGrafter"/>
</dbReference>
<gene>
    <name evidence="5" type="ORF">E6H04_06175</name>
</gene>
<dbReference type="AlphaFoldDB" id="A0A537JDN7"/>
<dbReference type="Pfam" id="PF00291">
    <property type="entry name" value="PALP"/>
    <property type="match status" value="1"/>
</dbReference>
<name>A0A537JDN7_9BACT</name>
<evidence type="ECO:0000256" key="1">
    <source>
        <dbReference type="ARBA" id="ARBA00001933"/>
    </source>
</evidence>
<evidence type="ECO:0000313" key="6">
    <source>
        <dbReference type="Proteomes" id="UP000320048"/>
    </source>
</evidence>
<dbReference type="Gene3D" id="3.40.50.1100">
    <property type="match status" value="1"/>
</dbReference>
<dbReference type="GO" id="GO:0006567">
    <property type="term" value="P:L-threonine catabolic process"/>
    <property type="evidence" value="ECO:0007669"/>
    <property type="project" value="TreeGrafter"/>
</dbReference>
<comment type="caution">
    <text evidence="5">The sequence shown here is derived from an EMBL/GenBank/DDBJ whole genome shotgun (WGS) entry which is preliminary data.</text>
</comment>
<dbReference type="SUPFAM" id="SSF53686">
    <property type="entry name" value="Tryptophan synthase beta subunit-like PLP-dependent enzymes"/>
    <property type="match status" value="1"/>
</dbReference>
<dbReference type="InterPro" id="IPR036052">
    <property type="entry name" value="TrpB-like_PALP_sf"/>
</dbReference>
<sequence>GMEGYKTMAYEIFHQLGGRAPDKIFFPVGGGDGAWGIYKGFEEMTRLGLAARVPQIIACQSAAGAPLVHACRENLPTVEPVAISATIAYSIVDRQSGHHALMALRRSRGRAVAVDDAALRRAEESLRRSGICVEPSSAASLAGVRALVGEGERLAGETVVLIATGTGLRWPATFDGISSTPPIVAASLSALSREVSL</sequence>
<reference evidence="5 6" key="1">
    <citation type="journal article" date="2019" name="Nat. Microbiol.">
        <title>Mediterranean grassland soil C-N compound turnover is dependent on rainfall and depth, and is mediated by genomically divergent microorganisms.</title>
        <authorList>
            <person name="Diamond S."/>
            <person name="Andeer P.F."/>
            <person name="Li Z."/>
            <person name="Crits-Christoph A."/>
            <person name="Burstein D."/>
            <person name="Anantharaman K."/>
            <person name="Lane K.R."/>
            <person name="Thomas B.C."/>
            <person name="Pan C."/>
            <person name="Northen T.R."/>
            <person name="Banfield J.F."/>
        </authorList>
    </citation>
    <scope>NUCLEOTIDE SEQUENCE [LARGE SCALE GENOMIC DNA]</scope>
    <source>
        <strain evidence="5">NP_7</strain>
    </source>
</reference>
<evidence type="ECO:0000259" key="4">
    <source>
        <dbReference type="Pfam" id="PF00291"/>
    </source>
</evidence>
<protein>
    <submittedName>
        <fullName evidence="5">Pyridoxal-phosphate dependent enzyme</fullName>
    </submittedName>
</protein>
<evidence type="ECO:0000256" key="2">
    <source>
        <dbReference type="ARBA" id="ARBA00022898"/>
    </source>
</evidence>
<organism evidence="5 6">
    <name type="scientific">Candidatus Segetimicrobium genomatis</name>
    <dbReference type="NCBI Taxonomy" id="2569760"/>
    <lineage>
        <taxon>Bacteria</taxon>
        <taxon>Bacillati</taxon>
        <taxon>Candidatus Sysuimicrobiota</taxon>
        <taxon>Candidatus Sysuimicrobiia</taxon>
        <taxon>Candidatus Sysuimicrobiales</taxon>
        <taxon>Candidatus Segetimicrobiaceae</taxon>
        <taxon>Candidatus Segetimicrobium</taxon>
    </lineage>
</organism>
<proteinExistence type="predicted"/>
<dbReference type="PANTHER" id="PTHR48078">
    <property type="entry name" value="THREONINE DEHYDRATASE, MITOCHONDRIAL-RELATED"/>
    <property type="match status" value="1"/>
</dbReference>
<feature type="domain" description="Tryptophan synthase beta chain-like PALP" evidence="4">
    <location>
        <begin position="1"/>
        <end position="165"/>
    </location>
</feature>
<evidence type="ECO:0000256" key="3">
    <source>
        <dbReference type="ARBA" id="ARBA00023239"/>
    </source>
</evidence>
<keyword evidence="2" id="KW-0663">Pyridoxal phosphate</keyword>
<dbReference type="InterPro" id="IPR001926">
    <property type="entry name" value="TrpB-like_PALP"/>
</dbReference>
<accession>A0A537JDN7</accession>
<feature type="non-terminal residue" evidence="5">
    <location>
        <position position="1"/>
    </location>
</feature>
<dbReference type="InterPro" id="IPR050147">
    <property type="entry name" value="Ser/Thr_Dehydratase"/>
</dbReference>
<dbReference type="GO" id="GO:0003941">
    <property type="term" value="F:L-serine ammonia-lyase activity"/>
    <property type="evidence" value="ECO:0007669"/>
    <property type="project" value="TreeGrafter"/>
</dbReference>
<dbReference type="GO" id="GO:0006565">
    <property type="term" value="P:L-serine catabolic process"/>
    <property type="evidence" value="ECO:0007669"/>
    <property type="project" value="TreeGrafter"/>
</dbReference>
<dbReference type="EMBL" id="VBAO01000161">
    <property type="protein sequence ID" value="TMI81658.1"/>
    <property type="molecule type" value="Genomic_DNA"/>
</dbReference>